<protein>
    <submittedName>
        <fullName evidence="1">Uncharacterized protein</fullName>
    </submittedName>
</protein>
<sequence length="125" mass="13448">MTHTPAPAPPSLKNAPVVCEIRSTHASESGILAEIAKTCARELAQPLLVKTIQAGPSTQDPLITLQLPVEMAATQHEIWCLACRLACFCPSARVSVFVSASDLFTKNKTKAAAPRTQRRSRRKAA</sequence>
<name>A0A139SSW1_9BACT</name>
<dbReference type="AlphaFoldDB" id="A0A139SSW1"/>
<dbReference type="STRING" id="1548208.AXK12_01530"/>
<evidence type="ECO:0000313" key="1">
    <source>
        <dbReference type="EMBL" id="KXU37646.1"/>
    </source>
</evidence>
<accession>A0A139SSW1</accession>
<proteinExistence type="predicted"/>
<comment type="caution">
    <text evidence="1">The sequence shown here is derived from an EMBL/GenBank/DDBJ whole genome shotgun (WGS) entry which is preliminary data.</text>
</comment>
<reference evidence="1 2" key="1">
    <citation type="submission" date="2016-02" db="EMBL/GenBank/DDBJ databases">
        <authorList>
            <person name="Wen L."/>
            <person name="He K."/>
            <person name="Yang H."/>
        </authorList>
    </citation>
    <scope>NUCLEOTIDE SEQUENCE [LARGE SCALE GENOMIC DNA]</scope>
    <source>
        <strain evidence="1 2">CV41</strain>
    </source>
</reference>
<dbReference type="EMBL" id="LSZP01000005">
    <property type="protein sequence ID" value="KXU37646.1"/>
    <property type="molecule type" value="Genomic_DNA"/>
</dbReference>
<organism evidence="1 2">
    <name type="scientific">Cephaloticoccus capnophilus</name>
    <dbReference type="NCBI Taxonomy" id="1548208"/>
    <lineage>
        <taxon>Bacteria</taxon>
        <taxon>Pseudomonadati</taxon>
        <taxon>Verrucomicrobiota</taxon>
        <taxon>Opitutia</taxon>
        <taxon>Opitutales</taxon>
        <taxon>Opitutaceae</taxon>
        <taxon>Cephaloticoccus</taxon>
    </lineage>
</organism>
<dbReference type="RefSeq" id="WP_068710898.1">
    <property type="nucleotide sequence ID" value="NZ_LSZP01000005.1"/>
</dbReference>
<keyword evidence="2" id="KW-1185">Reference proteome</keyword>
<dbReference type="OrthoDB" id="196541at2"/>
<evidence type="ECO:0000313" key="2">
    <source>
        <dbReference type="Proteomes" id="UP000071392"/>
    </source>
</evidence>
<dbReference type="Proteomes" id="UP000071392">
    <property type="component" value="Unassembled WGS sequence"/>
</dbReference>
<gene>
    <name evidence="1" type="ORF">AXK12_01530</name>
</gene>